<evidence type="ECO:0000313" key="3">
    <source>
        <dbReference type="Proteomes" id="UP000192758"/>
    </source>
</evidence>
<evidence type="ECO:0000256" key="1">
    <source>
        <dbReference type="SAM" id="SignalP"/>
    </source>
</evidence>
<dbReference type="Proteomes" id="UP000192758">
    <property type="component" value="Unassembled WGS sequence"/>
</dbReference>
<feature type="signal peptide" evidence="1">
    <location>
        <begin position="1"/>
        <end position="17"/>
    </location>
</feature>
<keyword evidence="3" id="KW-1185">Reference proteome</keyword>
<keyword evidence="1" id="KW-0732">Signal</keyword>
<feature type="chain" id="PRO_5013048645" evidence="1">
    <location>
        <begin position="18"/>
        <end position="120"/>
    </location>
</feature>
<comment type="caution">
    <text evidence="2">The sequence shown here is derived from an EMBL/GenBank/DDBJ whole genome shotgun (WGS) entry which is preliminary data.</text>
</comment>
<evidence type="ECO:0000313" key="2">
    <source>
        <dbReference type="EMBL" id="OQS53712.1"/>
    </source>
</evidence>
<proteinExistence type="predicted"/>
<sequence length="120" mass="14396">MFLCILYKIIFFYKVKCARWDGGNHTESIECNDINLIDDELVKYFNLLPTYQKYKIEELYYEKTGKDTVNFDLIHKNKTLKDIICSFLVAEINKTWNSKKTNVTQYFYDKYNGNLCDKKL</sequence>
<reference evidence="2 3" key="1">
    <citation type="journal article" date="2017" name="Environ. Microbiol.">
        <title>Decay of the glycolytic pathway and adaptation to intranuclear parasitism within Enterocytozoonidae microsporidia.</title>
        <authorList>
            <person name="Wiredu Boakye D."/>
            <person name="Jaroenlak P."/>
            <person name="Prachumwat A."/>
            <person name="Williams T.A."/>
            <person name="Bateman K.S."/>
            <person name="Itsathitphaisarn O."/>
            <person name="Sritunyalucksana K."/>
            <person name="Paszkiewicz K.H."/>
            <person name="Moore K.A."/>
            <person name="Stentiford G.D."/>
            <person name="Williams B.A."/>
        </authorList>
    </citation>
    <scope>NUCLEOTIDE SEQUENCE [LARGE SCALE GENOMIC DNA]</scope>
    <source>
        <strain evidence="2 3">TH1</strain>
    </source>
</reference>
<name>A0A1W0E3C5_9MICR</name>
<dbReference type="EMBL" id="MNPJ01000026">
    <property type="protein sequence ID" value="OQS53712.1"/>
    <property type="molecule type" value="Genomic_DNA"/>
</dbReference>
<protein>
    <submittedName>
        <fullName evidence="2">Uncharacterized protein</fullName>
    </submittedName>
</protein>
<gene>
    <name evidence="2" type="ORF">EHP00_2316</name>
</gene>
<organism evidence="2 3">
    <name type="scientific">Ecytonucleospora hepatopenaei</name>
    <dbReference type="NCBI Taxonomy" id="646526"/>
    <lineage>
        <taxon>Eukaryota</taxon>
        <taxon>Fungi</taxon>
        <taxon>Fungi incertae sedis</taxon>
        <taxon>Microsporidia</taxon>
        <taxon>Enterocytozoonidae</taxon>
        <taxon>Ecytonucleospora</taxon>
    </lineage>
</organism>
<dbReference type="VEuPathDB" id="MicrosporidiaDB:EHP00_2316"/>
<dbReference type="AlphaFoldDB" id="A0A1W0E3C5"/>
<accession>A0A1W0E3C5</accession>